<organism evidence="1 2">
    <name type="scientific">Panagrolaimus sp. JU765</name>
    <dbReference type="NCBI Taxonomy" id="591449"/>
    <lineage>
        <taxon>Eukaryota</taxon>
        <taxon>Metazoa</taxon>
        <taxon>Ecdysozoa</taxon>
        <taxon>Nematoda</taxon>
        <taxon>Chromadorea</taxon>
        <taxon>Rhabditida</taxon>
        <taxon>Tylenchina</taxon>
        <taxon>Panagrolaimomorpha</taxon>
        <taxon>Panagrolaimoidea</taxon>
        <taxon>Panagrolaimidae</taxon>
        <taxon>Panagrolaimus</taxon>
    </lineage>
</organism>
<proteinExistence type="predicted"/>
<dbReference type="WBParaSite" id="JU765_v2.g12708.t1">
    <property type="protein sequence ID" value="JU765_v2.g12708.t1"/>
    <property type="gene ID" value="JU765_v2.g12708"/>
</dbReference>
<reference evidence="2" key="1">
    <citation type="submission" date="2022-11" db="UniProtKB">
        <authorList>
            <consortium name="WormBaseParasite"/>
        </authorList>
    </citation>
    <scope>IDENTIFICATION</scope>
</reference>
<accession>A0AC34Q3U0</accession>
<name>A0AC34Q3U0_9BILA</name>
<evidence type="ECO:0000313" key="1">
    <source>
        <dbReference type="Proteomes" id="UP000887576"/>
    </source>
</evidence>
<protein>
    <submittedName>
        <fullName evidence="2">Uncharacterized protein</fullName>
    </submittedName>
</protein>
<dbReference type="Proteomes" id="UP000887576">
    <property type="component" value="Unplaced"/>
</dbReference>
<evidence type="ECO:0000313" key="2">
    <source>
        <dbReference type="WBParaSite" id="JU765_v2.g12708.t1"/>
    </source>
</evidence>
<sequence>MENESCQFLVAGFRDKSIRIWIPGQDSPLIQHFDAHQAWIRFIHSCCSANAFVSVGVDGSVKKWRINGENLEKLAEIKLISPVKSISANLDNFFAICSDNKVRILEDSADGLVLAWTVKYFRGQTTAVAAVKNQLFLANKDGWLCCLDRRTWKRSSSAKMPSAAVVVRIFDGTVYCGLKNGDLAEFDLELNSLRILQIFSAKVGVLQLHILLGTIFAASAGGSVVVLQRKDLNQLFRGSSGHEIISSSTTQKALIFVTEKGVIQFWSFKQH</sequence>